<evidence type="ECO:0000313" key="2">
    <source>
        <dbReference type="EMBL" id="ASJ76855.1"/>
    </source>
</evidence>
<dbReference type="EMBL" id="CP018632">
    <property type="protein sequence ID" value="ASJ76855.1"/>
    <property type="molecule type" value="Genomic_DNA"/>
</dbReference>
<evidence type="ECO:0000313" key="3">
    <source>
        <dbReference type="Proteomes" id="UP000250079"/>
    </source>
</evidence>
<keyword evidence="1" id="KW-0732">Signal</keyword>
<dbReference type="Proteomes" id="UP000250079">
    <property type="component" value="Chromosome"/>
</dbReference>
<accession>A0A2Z2P1X1</accession>
<reference evidence="2 3" key="1">
    <citation type="submission" date="2016-12" db="EMBL/GenBank/DDBJ databases">
        <authorList>
            <person name="Song W.-J."/>
            <person name="Kurnit D.M."/>
        </authorList>
    </citation>
    <scope>NUCLEOTIDE SEQUENCE [LARGE SCALE GENOMIC DNA]</scope>
    <source>
        <strain evidence="2 3">IMCC3135</strain>
    </source>
</reference>
<keyword evidence="3" id="KW-1185">Reference proteome</keyword>
<feature type="signal peptide" evidence="1">
    <location>
        <begin position="1"/>
        <end position="25"/>
    </location>
</feature>
<evidence type="ECO:0000256" key="1">
    <source>
        <dbReference type="SAM" id="SignalP"/>
    </source>
</evidence>
<gene>
    <name evidence="2" type="ORF">IMCC3135_34075</name>
</gene>
<dbReference type="InterPro" id="IPR004564">
    <property type="entry name" value="OM_lipoprot_carrier_LolA-like"/>
</dbReference>
<dbReference type="AlphaFoldDB" id="A0A2Z2P1X1"/>
<dbReference type="KEGG" id="gai:IMCC3135_34075"/>
<dbReference type="CDD" id="cd16325">
    <property type="entry name" value="LolA"/>
    <property type="match status" value="1"/>
</dbReference>
<organism evidence="2 3">
    <name type="scientific">Granulosicoccus antarcticus IMCC3135</name>
    <dbReference type="NCBI Taxonomy" id="1192854"/>
    <lineage>
        <taxon>Bacteria</taxon>
        <taxon>Pseudomonadati</taxon>
        <taxon>Pseudomonadota</taxon>
        <taxon>Gammaproteobacteria</taxon>
        <taxon>Chromatiales</taxon>
        <taxon>Granulosicoccaceae</taxon>
        <taxon>Granulosicoccus</taxon>
    </lineage>
</organism>
<dbReference type="RefSeq" id="WP_088921569.1">
    <property type="nucleotide sequence ID" value="NZ_CP018632.1"/>
</dbReference>
<feature type="chain" id="PRO_5016280785" description="Outer membrane lipoprotein carrier protein LolA" evidence="1">
    <location>
        <begin position="26"/>
        <end position="186"/>
    </location>
</feature>
<sequence length="186" mass="20547">MIETSRYLALVLSLCTALTAQSIMAQQTEPSVSTTGLSLASFNCARFTQERYLADFEASIHSSGYLRKDDESIEWHILEPIEDTTIIGPDADNLSPALSAMAPLLRSLLSGDWQQLEQFFAIELNSAEGAWQATLQPRQESLAEHLNSLLLSGDEAVDKIELYFANQDHLAIQLQIVECASLEASR</sequence>
<dbReference type="Pfam" id="PF19574">
    <property type="entry name" value="LolA_3"/>
    <property type="match status" value="1"/>
</dbReference>
<protein>
    <recommendedName>
        <fullName evidence="4">Outer membrane lipoprotein carrier protein LolA</fullName>
    </recommendedName>
</protein>
<proteinExistence type="predicted"/>
<evidence type="ECO:0008006" key="4">
    <source>
        <dbReference type="Google" id="ProtNLM"/>
    </source>
</evidence>
<dbReference type="OrthoDB" id="6372173at2"/>
<name>A0A2Z2P1X1_9GAMM</name>